<accession>A0AAW1XS36</accession>
<comment type="caution">
    <text evidence="2">The sequence shown here is derived from an EMBL/GenBank/DDBJ whole genome shotgun (WGS) entry which is preliminary data.</text>
</comment>
<keyword evidence="3" id="KW-1185">Reference proteome</keyword>
<sequence length="114" mass="12325">MMETDWLGAIKMVIGIEDCFATDGFIVDKIRSLLIKDELFSRNSEKGANTSGGAGWVVRIGRGATLGERRSFLVIWASWRGDDRRGGCTAGAATRQGSTGRRQSGEGEYPARPG</sequence>
<dbReference type="EMBL" id="JBEDUW010000003">
    <property type="protein sequence ID" value="KAK9939590.1"/>
    <property type="molecule type" value="Genomic_DNA"/>
</dbReference>
<dbReference type="AlphaFoldDB" id="A0AAW1XS36"/>
<gene>
    <name evidence="2" type="ORF">M0R45_016281</name>
</gene>
<name>A0AAW1XS36_RUBAR</name>
<organism evidence="2 3">
    <name type="scientific">Rubus argutus</name>
    <name type="common">Southern blackberry</name>
    <dbReference type="NCBI Taxonomy" id="59490"/>
    <lineage>
        <taxon>Eukaryota</taxon>
        <taxon>Viridiplantae</taxon>
        <taxon>Streptophyta</taxon>
        <taxon>Embryophyta</taxon>
        <taxon>Tracheophyta</taxon>
        <taxon>Spermatophyta</taxon>
        <taxon>Magnoliopsida</taxon>
        <taxon>eudicotyledons</taxon>
        <taxon>Gunneridae</taxon>
        <taxon>Pentapetalae</taxon>
        <taxon>rosids</taxon>
        <taxon>fabids</taxon>
        <taxon>Rosales</taxon>
        <taxon>Rosaceae</taxon>
        <taxon>Rosoideae</taxon>
        <taxon>Rosoideae incertae sedis</taxon>
        <taxon>Rubus</taxon>
    </lineage>
</organism>
<evidence type="ECO:0000313" key="2">
    <source>
        <dbReference type="EMBL" id="KAK9939590.1"/>
    </source>
</evidence>
<dbReference type="Proteomes" id="UP001457282">
    <property type="component" value="Unassembled WGS sequence"/>
</dbReference>
<reference evidence="2 3" key="1">
    <citation type="journal article" date="2023" name="G3 (Bethesda)">
        <title>A chromosome-length genome assembly and annotation of blackberry (Rubus argutus, cv. 'Hillquist').</title>
        <authorList>
            <person name="Bruna T."/>
            <person name="Aryal R."/>
            <person name="Dudchenko O."/>
            <person name="Sargent D.J."/>
            <person name="Mead D."/>
            <person name="Buti M."/>
            <person name="Cavallini A."/>
            <person name="Hytonen T."/>
            <person name="Andres J."/>
            <person name="Pham M."/>
            <person name="Weisz D."/>
            <person name="Mascagni F."/>
            <person name="Usai G."/>
            <person name="Natali L."/>
            <person name="Bassil N."/>
            <person name="Fernandez G.E."/>
            <person name="Lomsadze A."/>
            <person name="Armour M."/>
            <person name="Olukolu B."/>
            <person name="Poorten T."/>
            <person name="Britton C."/>
            <person name="Davik J."/>
            <person name="Ashrafi H."/>
            <person name="Aiden E.L."/>
            <person name="Borodovsky M."/>
            <person name="Worthington M."/>
        </authorList>
    </citation>
    <scope>NUCLEOTIDE SEQUENCE [LARGE SCALE GENOMIC DNA]</scope>
    <source>
        <strain evidence="2">PI 553951</strain>
    </source>
</reference>
<evidence type="ECO:0000256" key="1">
    <source>
        <dbReference type="SAM" id="MobiDB-lite"/>
    </source>
</evidence>
<protein>
    <submittedName>
        <fullName evidence="2">Uncharacterized protein</fullName>
    </submittedName>
</protein>
<proteinExistence type="predicted"/>
<evidence type="ECO:0000313" key="3">
    <source>
        <dbReference type="Proteomes" id="UP001457282"/>
    </source>
</evidence>
<feature type="region of interest" description="Disordered" evidence="1">
    <location>
        <begin position="83"/>
        <end position="114"/>
    </location>
</feature>